<proteinExistence type="inferred from homology"/>
<evidence type="ECO:0000313" key="5">
    <source>
        <dbReference type="Proteomes" id="UP001309876"/>
    </source>
</evidence>
<dbReference type="InterPro" id="IPR020471">
    <property type="entry name" value="AKR"/>
</dbReference>
<dbReference type="SUPFAM" id="SSF51430">
    <property type="entry name" value="NAD(P)-linked oxidoreductase"/>
    <property type="match status" value="1"/>
</dbReference>
<sequence length="338" mass="37802">MLIPSTTSMASKPRVILGTMTFGPPGTESKGARITSLDEYNDCLSTLSSNGYLELDTARVYIDGQQEAFTRSAEYAKKGFSIATKCYPHTPGLHSSERLKATLNKSLEQLDTKCVDIFYLHAPDRSVPFEETLQACDELFKEGKFVTLGLSNYAAWEVAEICQMCKERKWVQPRIYQAMYNCITRAMETELVPCCRKFGLDIVIYNPLAGGLFSGKYSSLNTPSEGRFSATNSNQGKLYRDRYFRPAFIKALEMVEPVAKKHNTTLIEVALRWVVHHSKLNMDRSSGSNDGIIIGVSSKKQLESNIEALEKGPLPDELVKVLDDAWEVVGGSCPSYWR</sequence>
<dbReference type="PANTHER" id="PTHR43364:SF4">
    <property type="entry name" value="NAD(P)-LINKED OXIDOREDUCTASE SUPERFAMILY PROTEIN"/>
    <property type="match status" value="1"/>
</dbReference>
<dbReference type="PANTHER" id="PTHR43364">
    <property type="entry name" value="NADH-SPECIFIC METHYLGLYOXAL REDUCTASE-RELATED"/>
    <property type="match status" value="1"/>
</dbReference>
<comment type="caution">
    <text evidence="4">The sequence shown here is derived from an EMBL/GenBank/DDBJ whole genome shotgun (WGS) entry which is preliminary data.</text>
</comment>
<dbReference type="Proteomes" id="UP001309876">
    <property type="component" value="Unassembled WGS sequence"/>
</dbReference>
<comment type="similarity">
    <text evidence="2">Belongs to the aldo/keto reductase family. Aldo/keto reductase 2 subfamily.</text>
</comment>
<gene>
    <name evidence="4" type="ORF">LTR05_000569</name>
</gene>
<dbReference type="InterPro" id="IPR023210">
    <property type="entry name" value="NADP_OxRdtase_dom"/>
</dbReference>
<reference evidence="4 5" key="1">
    <citation type="submission" date="2023-08" db="EMBL/GenBank/DDBJ databases">
        <title>Black Yeasts Isolated from many extreme environments.</title>
        <authorList>
            <person name="Coleine C."/>
            <person name="Stajich J.E."/>
            <person name="Selbmann L."/>
        </authorList>
    </citation>
    <scope>NUCLEOTIDE SEQUENCE [LARGE SCALE GENOMIC DNA]</scope>
    <source>
        <strain evidence="4 5">CCFEE 5910</strain>
    </source>
</reference>
<dbReference type="EMBL" id="JAVRRJ010000001">
    <property type="protein sequence ID" value="KAK5090397.1"/>
    <property type="molecule type" value="Genomic_DNA"/>
</dbReference>
<dbReference type="CDD" id="cd19075">
    <property type="entry name" value="AKR_AKR7A1-5"/>
    <property type="match status" value="1"/>
</dbReference>
<dbReference type="PRINTS" id="PR00069">
    <property type="entry name" value="ALDKETRDTASE"/>
</dbReference>
<dbReference type="InterPro" id="IPR050523">
    <property type="entry name" value="AKR_Detox_Biosynth"/>
</dbReference>
<keyword evidence="1" id="KW-0560">Oxidoreductase</keyword>
<name>A0AAN7T640_9EURO</name>
<dbReference type="Pfam" id="PF00248">
    <property type="entry name" value="Aldo_ket_red"/>
    <property type="match status" value="1"/>
</dbReference>
<dbReference type="InterPro" id="IPR036812">
    <property type="entry name" value="NAD(P)_OxRdtase_dom_sf"/>
</dbReference>
<evidence type="ECO:0000313" key="4">
    <source>
        <dbReference type="EMBL" id="KAK5090397.1"/>
    </source>
</evidence>
<feature type="domain" description="NADP-dependent oxidoreductase" evidence="3">
    <location>
        <begin position="15"/>
        <end position="326"/>
    </location>
</feature>
<organism evidence="4 5">
    <name type="scientific">Lithohypha guttulata</name>
    <dbReference type="NCBI Taxonomy" id="1690604"/>
    <lineage>
        <taxon>Eukaryota</taxon>
        <taxon>Fungi</taxon>
        <taxon>Dikarya</taxon>
        <taxon>Ascomycota</taxon>
        <taxon>Pezizomycotina</taxon>
        <taxon>Eurotiomycetes</taxon>
        <taxon>Chaetothyriomycetidae</taxon>
        <taxon>Chaetothyriales</taxon>
        <taxon>Trichomeriaceae</taxon>
        <taxon>Lithohypha</taxon>
    </lineage>
</organism>
<evidence type="ECO:0000256" key="1">
    <source>
        <dbReference type="ARBA" id="ARBA00023002"/>
    </source>
</evidence>
<protein>
    <recommendedName>
        <fullName evidence="3">NADP-dependent oxidoreductase domain-containing protein</fullName>
    </recommendedName>
</protein>
<dbReference type="GO" id="GO:0016491">
    <property type="term" value="F:oxidoreductase activity"/>
    <property type="evidence" value="ECO:0007669"/>
    <property type="project" value="UniProtKB-KW"/>
</dbReference>
<keyword evidence="5" id="KW-1185">Reference proteome</keyword>
<evidence type="ECO:0000259" key="3">
    <source>
        <dbReference type="Pfam" id="PF00248"/>
    </source>
</evidence>
<accession>A0AAN7T640</accession>
<dbReference type="Gene3D" id="3.20.20.100">
    <property type="entry name" value="NADP-dependent oxidoreductase domain"/>
    <property type="match status" value="1"/>
</dbReference>
<evidence type="ECO:0000256" key="2">
    <source>
        <dbReference type="ARBA" id="ARBA00038157"/>
    </source>
</evidence>
<dbReference type="AlphaFoldDB" id="A0AAN7T640"/>